<keyword evidence="5" id="KW-1185">Reference proteome</keyword>
<dbReference type="Gene3D" id="3.40.50.150">
    <property type="entry name" value="Vaccinia Virus protein VP39"/>
    <property type="match status" value="1"/>
</dbReference>
<dbReference type="Proteomes" id="UP001500221">
    <property type="component" value="Unassembled WGS sequence"/>
</dbReference>
<feature type="domain" description="Methyltransferase" evidence="3">
    <location>
        <begin position="47"/>
        <end position="138"/>
    </location>
</feature>
<dbReference type="PANTHER" id="PTHR43861">
    <property type="entry name" value="TRANS-ACONITATE 2-METHYLTRANSFERASE-RELATED"/>
    <property type="match status" value="1"/>
</dbReference>
<dbReference type="EMBL" id="BAABKG010000006">
    <property type="protein sequence ID" value="GAA5155642.1"/>
    <property type="molecule type" value="Genomic_DNA"/>
</dbReference>
<proteinExistence type="predicted"/>
<reference evidence="5" key="1">
    <citation type="journal article" date="2019" name="Int. J. Syst. Evol. Microbiol.">
        <title>The Global Catalogue of Microorganisms (GCM) 10K type strain sequencing project: providing services to taxonomists for standard genome sequencing and annotation.</title>
        <authorList>
            <consortium name="The Broad Institute Genomics Platform"/>
            <consortium name="The Broad Institute Genome Sequencing Center for Infectious Disease"/>
            <person name="Wu L."/>
            <person name="Ma J."/>
        </authorList>
    </citation>
    <scope>NUCLEOTIDE SEQUENCE [LARGE SCALE GENOMIC DNA]</scope>
    <source>
        <strain evidence="5">JCM 18459</strain>
    </source>
</reference>
<dbReference type="Pfam" id="PF13649">
    <property type="entry name" value="Methyltransf_25"/>
    <property type="match status" value="1"/>
</dbReference>
<evidence type="ECO:0000313" key="5">
    <source>
        <dbReference type="Proteomes" id="UP001500221"/>
    </source>
</evidence>
<organism evidence="4 5">
    <name type="scientific">Nocardioides marinquilinus</name>
    <dbReference type="NCBI Taxonomy" id="1210400"/>
    <lineage>
        <taxon>Bacteria</taxon>
        <taxon>Bacillati</taxon>
        <taxon>Actinomycetota</taxon>
        <taxon>Actinomycetes</taxon>
        <taxon>Propionibacteriales</taxon>
        <taxon>Nocardioidaceae</taxon>
        <taxon>Nocardioides</taxon>
    </lineage>
</organism>
<evidence type="ECO:0000256" key="2">
    <source>
        <dbReference type="ARBA" id="ARBA00022679"/>
    </source>
</evidence>
<dbReference type="CDD" id="cd02440">
    <property type="entry name" value="AdoMet_MTases"/>
    <property type="match status" value="1"/>
</dbReference>
<comment type="caution">
    <text evidence="4">The sequence shown here is derived from an EMBL/GenBank/DDBJ whole genome shotgun (WGS) entry which is preliminary data.</text>
</comment>
<dbReference type="PANTHER" id="PTHR43861:SF1">
    <property type="entry name" value="TRANS-ACONITATE 2-METHYLTRANSFERASE"/>
    <property type="match status" value="1"/>
</dbReference>
<accession>A0ABP9Q1M8</accession>
<dbReference type="GO" id="GO:0032259">
    <property type="term" value="P:methylation"/>
    <property type="evidence" value="ECO:0007669"/>
    <property type="project" value="UniProtKB-KW"/>
</dbReference>
<evidence type="ECO:0000259" key="3">
    <source>
        <dbReference type="Pfam" id="PF13649"/>
    </source>
</evidence>
<dbReference type="RefSeq" id="WP_345463412.1">
    <property type="nucleotide sequence ID" value="NZ_BAABKG010000006.1"/>
</dbReference>
<dbReference type="SUPFAM" id="SSF53335">
    <property type="entry name" value="S-adenosyl-L-methionine-dependent methyltransferases"/>
    <property type="match status" value="1"/>
</dbReference>
<keyword evidence="2" id="KW-0808">Transferase</keyword>
<sequence>MANEAMREQWTAGAAGWVENESLFDTVFAPVTAAILDAAGFEAGQRVLDVGCGSGTLLAAAAAADAEPVGVDVSPGMVEGARRRVPGAVVVVADAQTAPLLEEAPGRPFERVVSRFGVMFFDDPTAAFANLRAACAPGARLAFACWRGEEENPMFTLGTEALLAQMAEPSAAAAPGAPGPTAFADPDRLSALLAEAGWGEVATAPLDAVADYGAVPGFGADGVEARLTASLATSTGRRARAELEPRLGEAGWAALLDDVRTDLRRHLDDGVIRFPLACWLVTAVA</sequence>
<keyword evidence="1 4" id="KW-0489">Methyltransferase</keyword>
<gene>
    <name evidence="4" type="ORF">GCM10023340_41450</name>
</gene>
<dbReference type="GO" id="GO:0008168">
    <property type="term" value="F:methyltransferase activity"/>
    <property type="evidence" value="ECO:0007669"/>
    <property type="project" value="UniProtKB-KW"/>
</dbReference>
<protein>
    <submittedName>
        <fullName evidence="4">Class I SAM-dependent methyltransferase</fullName>
    </submittedName>
</protein>
<name>A0ABP9Q1M8_9ACTN</name>
<dbReference type="InterPro" id="IPR041698">
    <property type="entry name" value="Methyltransf_25"/>
</dbReference>
<dbReference type="InterPro" id="IPR029063">
    <property type="entry name" value="SAM-dependent_MTases_sf"/>
</dbReference>
<evidence type="ECO:0000313" key="4">
    <source>
        <dbReference type="EMBL" id="GAA5155642.1"/>
    </source>
</evidence>
<evidence type="ECO:0000256" key="1">
    <source>
        <dbReference type="ARBA" id="ARBA00022603"/>
    </source>
</evidence>